<feature type="transmembrane region" description="Helical" evidence="5">
    <location>
        <begin position="71"/>
        <end position="93"/>
    </location>
</feature>
<dbReference type="GO" id="GO:0016020">
    <property type="term" value="C:membrane"/>
    <property type="evidence" value="ECO:0007669"/>
    <property type="project" value="InterPro"/>
</dbReference>
<feature type="transmembrane region" description="Helical" evidence="5">
    <location>
        <begin position="203"/>
        <end position="225"/>
    </location>
</feature>
<evidence type="ECO:0000256" key="1">
    <source>
        <dbReference type="ARBA" id="ARBA00022475"/>
    </source>
</evidence>
<evidence type="ECO:0000256" key="5">
    <source>
        <dbReference type="SAM" id="Phobius"/>
    </source>
</evidence>
<reference evidence="6" key="1">
    <citation type="submission" date="2018-05" db="EMBL/GenBank/DDBJ databases">
        <authorList>
            <person name="Lanie J.A."/>
            <person name="Ng W.-L."/>
            <person name="Kazmierczak K.M."/>
            <person name="Andrzejewski T.M."/>
            <person name="Davidsen T.M."/>
            <person name="Wayne K.J."/>
            <person name="Tettelin H."/>
            <person name="Glass J.I."/>
            <person name="Rusch D."/>
            <person name="Podicherti R."/>
            <person name="Tsui H.-C.T."/>
            <person name="Winkler M.E."/>
        </authorList>
    </citation>
    <scope>NUCLEOTIDE SEQUENCE</scope>
</reference>
<dbReference type="InterPro" id="IPR005372">
    <property type="entry name" value="UPF0182"/>
</dbReference>
<keyword evidence="4 5" id="KW-0472">Membrane</keyword>
<keyword evidence="2 5" id="KW-0812">Transmembrane</keyword>
<sequence>MASNFGGFPNIGQPGLPQIPWRLILLWGGGLGFFGGILLAAIWLLDVFTNFLWFGNLGYEGVYQTILVHRIWLLFAGTLLFAALSSFNIWLTYRYGRGPQVIPISEETLAFLRPLTLAGVIVVIAVASLIFGGAAGSRWPTVLGFIHSTPFNVADPQFNKDISFFVFTLPLHHVVQSWLLGAVIVSTLMTMTMYFIHFSLRGAVFSMTAPVRIHISVLGALLLFIL</sequence>
<dbReference type="Pfam" id="PF03699">
    <property type="entry name" value="UPF0182"/>
    <property type="match status" value="1"/>
</dbReference>
<dbReference type="EMBL" id="UINC01079191">
    <property type="protein sequence ID" value="SVC20961.1"/>
    <property type="molecule type" value="Genomic_DNA"/>
</dbReference>
<keyword evidence="3 5" id="KW-1133">Transmembrane helix</keyword>
<protein>
    <submittedName>
        <fullName evidence="6">Uncharacterized protein</fullName>
    </submittedName>
</protein>
<evidence type="ECO:0000256" key="4">
    <source>
        <dbReference type="ARBA" id="ARBA00023136"/>
    </source>
</evidence>
<feature type="transmembrane region" description="Helical" evidence="5">
    <location>
        <begin position="175"/>
        <end position="196"/>
    </location>
</feature>
<evidence type="ECO:0000313" key="6">
    <source>
        <dbReference type="EMBL" id="SVC20961.1"/>
    </source>
</evidence>
<name>A0A382KDX8_9ZZZZ</name>
<organism evidence="6">
    <name type="scientific">marine metagenome</name>
    <dbReference type="NCBI Taxonomy" id="408172"/>
    <lineage>
        <taxon>unclassified sequences</taxon>
        <taxon>metagenomes</taxon>
        <taxon>ecological metagenomes</taxon>
    </lineage>
</organism>
<evidence type="ECO:0000256" key="2">
    <source>
        <dbReference type="ARBA" id="ARBA00022692"/>
    </source>
</evidence>
<accession>A0A382KDX8</accession>
<dbReference type="PANTHER" id="PTHR39344:SF1">
    <property type="entry name" value="UPF0182 PROTEIN SLL1060"/>
    <property type="match status" value="1"/>
</dbReference>
<feature type="transmembrane region" description="Helical" evidence="5">
    <location>
        <begin position="23"/>
        <end position="45"/>
    </location>
</feature>
<dbReference type="AlphaFoldDB" id="A0A382KDX8"/>
<proteinExistence type="predicted"/>
<dbReference type="PANTHER" id="PTHR39344">
    <property type="entry name" value="UPF0182 PROTEIN SLL1060"/>
    <property type="match status" value="1"/>
</dbReference>
<keyword evidence="1" id="KW-1003">Cell membrane</keyword>
<dbReference type="GO" id="GO:0005576">
    <property type="term" value="C:extracellular region"/>
    <property type="evidence" value="ECO:0007669"/>
    <property type="project" value="TreeGrafter"/>
</dbReference>
<feature type="non-terminal residue" evidence="6">
    <location>
        <position position="226"/>
    </location>
</feature>
<gene>
    <name evidence="6" type="ORF">METZ01_LOCUS273815</name>
</gene>
<evidence type="ECO:0000256" key="3">
    <source>
        <dbReference type="ARBA" id="ARBA00022989"/>
    </source>
</evidence>
<feature type="transmembrane region" description="Helical" evidence="5">
    <location>
        <begin position="114"/>
        <end position="135"/>
    </location>
</feature>